<dbReference type="STRING" id="171693.BN988_01863"/>
<protein>
    <submittedName>
        <fullName evidence="2">Uncharacterized protein</fullName>
    </submittedName>
</protein>
<dbReference type="EMBL" id="CCAX010000001">
    <property type="protein sequence ID" value="CDO03353.1"/>
    <property type="molecule type" value="Genomic_DNA"/>
</dbReference>
<keyword evidence="3" id="KW-1185">Reference proteome</keyword>
<feature type="region of interest" description="Disordered" evidence="1">
    <location>
        <begin position="1"/>
        <end position="21"/>
    </location>
</feature>
<accession>W9ACX5</accession>
<reference evidence="2" key="2">
    <citation type="submission" date="2014-03" db="EMBL/GenBank/DDBJ databases">
        <authorList>
            <person name="Urmite Genomes"/>
        </authorList>
    </citation>
    <scope>NUCLEOTIDE SEQUENCE</scope>
    <source>
        <strain evidence="2">S1</strain>
    </source>
</reference>
<dbReference type="AlphaFoldDB" id="W9ACX5"/>
<gene>
    <name evidence="2" type="ORF">BN988_01863</name>
</gene>
<evidence type="ECO:0000313" key="3">
    <source>
        <dbReference type="Proteomes" id="UP000028863"/>
    </source>
</evidence>
<proteinExistence type="predicted"/>
<evidence type="ECO:0000313" key="2">
    <source>
        <dbReference type="EMBL" id="CDO03353.1"/>
    </source>
</evidence>
<feature type="compositionally biased region" description="Basic and acidic residues" evidence="1">
    <location>
        <begin position="1"/>
        <end position="11"/>
    </location>
</feature>
<name>W9ACX5_9BACI</name>
<evidence type="ECO:0000256" key="1">
    <source>
        <dbReference type="SAM" id="MobiDB-lite"/>
    </source>
</evidence>
<sequence>MVKKMLDKDLHVGTSSQNTGKKSSIYFGLLNYVNMLYFKLIKELSIYKLC</sequence>
<comment type="caution">
    <text evidence="2">The sequence shown here is derived from an EMBL/GenBank/DDBJ whole genome shotgun (WGS) entry which is preliminary data.</text>
</comment>
<dbReference type="Proteomes" id="UP000028863">
    <property type="component" value="Unassembled WGS sequence"/>
</dbReference>
<organism evidence="2 3">
    <name type="scientific">Oceanobacillus picturae</name>
    <dbReference type="NCBI Taxonomy" id="171693"/>
    <lineage>
        <taxon>Bacteria</taxon>
        <taxon>Bacillati</taxon>
        <taxon>Bacillota</taxon>
        <taxon>Bacilli</taxon>
        <taxon>Bacillales</taxon>
        <taxon>Bacillaceae</taxon>
        <taxon>Oceanobacillus</taxon>
    </lineage>
</organism>
<reference evidence="2" key="1">
    <citation type="submission" date="2014-03" db="EMBL/GenBank/DDBJ databases">
        <title>Draft genome sequencing of Oceanobacillus picturae strain S1 isolated from human gut.</title>
        <authorList>
            <person name="Croce O."/>
            <person name="Lagier J.C."/>
            <person name="Raoult D."/>
        </authorList>
    </citation>
    <scope>NUCLEOTIDE SEQUENCE [LARGE SCALE GENOMIC DNA]</scope>
    <source>
        <strain evidence="2">S1</strain>
    </source>
</reference>